<dbReference type="AlphaFoldDB" id="A0A8X8YW61"/>
<feature type="compositionally biased region" description="Polar residues" evidence="1">
    <location>
        <begin position="81"/>
        <end position="100"/>
    </location>
</feature>
<accession>A0A8X8YW61</accession>
<proteinExistence type="predicted"/>
<name>A0A8X8YW61_SALSN</name>
<dbReference type="EMBL" id="PNBA02000001">
    <property type="protein sequence ID" value="KAG6437461.1"/>
    <property type="molecule type" value="Genomic_DNA"/>
</dbReference>
<reference evidence="2" key="1">
    <citation type="submission" date="2018-01" db="EMBL/GenBank/DDBJ databases">
        <authorList>
            <person name="Mao J.F."/>
        </authorList>
    </citation>
    <scope>NUCLEOTIDE SEQUENCE</scope>
    <source>
        <strain evidence="2">Huo1</strain>
        <tissue evidence="2">Leaf</tissue>
    </source>
</reference>
<evidence type="ECO:0000313" key="3">
    <source>
        <dbReference type="Proteomes" id="UP000298416"/>
    </source>
</evidence>
<protein>
    <submittedName>
        <fullName evidence="2">Uncharacterized protein</fullName>
    </submittedName>
</protein>
<gene>
    <name evidence="2" type="ORF">SASPL_102378</name>
</gene>
<evidence type="ECO:0000313" key="2">
    <source>
        <dbReference type="EMBL" id="KAG6437461.1"/>
    </source>
</evidence>
<keyword evidence="3" id="KW-1185">Reference proteome</keyword>
<feature type="compositionally biased region" description="Basic and acidic residues" evidence="1">
    <location>
        <begin position="29"/>
        <end position="43"/>
    </location>
</feature>
<feature type="region of interest" description="Disordered" evidence="1">
    <location>
        <begin position="17"/>
        <end position="103"/>
    </location>
</feature>
<dbReference type="Proteomes" id="UP000298416">
    <property type="component" value="Unassembled WGS sequence"/>
</dbReference>
<comment type="caution">
    <text evidence="2">The sequence shown here is derived from an EMBL/GenBank/DDBJ whole genome shotgun (WGS) entry which is preliminary data.</text>
</comment>
<evidence type="ECO:0000256" key="1">
    <source>
        <dbReference type="SAM" id="MobiDB-lite"/>
    </source>
</evidence>
<sequence length="180" mass="20233">MFEHVMAGMARLETRMDEYYRRPPSRHTLRPEPEPPHSREPPRSLEAPLPFTPPFSAASVVTPPLPATTTCSGRFEGFRPNPNSASGSLRPGFSQQQSSWDLPPTSREHRELAIQDDIKTFVEENVVCYEDFAVLITSLFDRNIGATQINSKSSRSYIMFTGKPRASKTALVLIQQPSEQ</sequence>
<organism evidence="2">
    <name type="scientific">Salvia splendens</name>
    <name type="common">Scarlet sage</name>
    <dbReference type="NCBI Taxonomy" id="180675"/>
    <lineage>
        <taxon>Eukaryota</taxon>
        <taxon>Viridiplantae</taxon>
        <taxon>Streptophyta</taxon>
        <taxon>Embryophyta</taxon>
        <taxon>Tracheophyta</taxon>
        <taxon>Spermatophyta</taxon>
        <taxon>Magnoliopsida</taxon>
        <taxon>eudicotyledons</taxon>
        <taxon>Gunneridae</taxon>
        <taxon>Pentapetalae</taxon>
        <taxon>asterids</taxon>
        <taxon>lamiids</taxon>
        <taxon>Lamiales</taxon>
        <taxon>Lamiaceae</taxon>
        <taxon>Nepetoideae</taxon>
        <taxon>Mentheae</taxon>
        <taxon>Salviinae</taxon>
        <taxon>Salvia</taxon>
        <taxon>Salvia subgen. Calosphace</taxon>
        <taxon>core Calosphace</taxon>
    </lineage>
</organism>
<reference evidence="2" key="2">
    <citation type="submission" date="2020-08" db="EMBL/GenBank/DDBJ databases">
        <title>Plant Genome Project.</title>
        <authorList>
            <person name="Zhang R.-G."/>
        </authorList>
    </citation>
    <scope>NUCLEOTIDE SEQUENCE</scope>
    <source>
        <strain evidence="2">Huo1</strain>
        <tissue evidence="2">Leaf</tissue>
    </source>
</reference>